<sequence>MVYDYSNEVMEDTDTKAQPGELEILQKVLTQPFIITVLNYEGKVIDVNENFIATFNYSLPELNLKEYGFLISGYHSEEFINGVWSSIRNGHQWSGELCHRAKKGEMIWLKSTIVSIEDNEASKVRYMMISTNITEQKAMEKWRHLACHHELTNLPNRRMLETSMQSYIASAEQKDMQLAILYMDIDCFKEINDTYGHLTGDLLLREVGSRLTGVTTLNNCIFHVSGDEFILIIKELENLGAHIQLIMNLFNKPFIIEKHQIKTSISIGVSIYPDHGTDPKRLIEYADVAMFDAKGSSGNTYCKYKPTMNE</sequence>
<gene>
    <name evidence="2" type="ORF">K8V56_16240</name>
</gene>
<dbReference type="PANTHER" id="PTHR46663">
    <property type="entry name" value="DIGUANYLATE CYCLASE DGCT-RELATED"/>
    <property type="match status" value="1"/>
</dbReference>
<evidence type="ECO:0000313" key="3">
    <source>
        <dbReference type="Proteomes" id="UP000698173"/>
    </source>
</evidence>
<dbReference type="PROSITE" id="PS50887">
    <property type="entry name" value="GGDEF"/>
    <property type="match status" value="1"/>
</dbReference>
<evidence type="ECO:0000259" key="1">
    <source>
        <dbReference type="PROSITE" id="PS50887"/>
    </source>
</evidence>
<dbReference type="PANTHER" id="PTHR46663:SF3">
    <property type="entry name" value="SLL0267 PROTEIN"/>
    <property type="match status" value="1"/>
</dbReference>
<accession>A0A921KEK8</accession>
<proteinExistence type="predicted"/>
<reference evidence="2" key="2">
    <citation type="submission" date="2021-09" db="EMBL/GenBank/DDBJ databases">
        <authorList>
            <person name="Gilroy R."/>
        </authorList>
    </citation>
    <scope>NUCLEOTIDE SEQUENCE</scope>
    <source>
        <strain evidence="2">CHK171-7178</strain>
    </source>
</reference>
<comment type="caution">
    <text evidence="2">The sequence shown here is derived from an EMBL/GenBank/DDBJ whole genome shotgun (WGS) entry which is preliminary data.</text>
</comment>
<evidence type="ECO:0000313" key="2">
    <source>
        <dbReference type="EMBL" id="HJF33313.1"/>
    </source>
</evidence>
<dbReference type="CDD" id="cd00130">
    <property type="entry name" value="PAS"/>
    <property type="match status" value="1"/>
</dbReference>
<dbReference type="InterPro" id="IPR029787">
    <property type="entry name" value="Nucleotide_cyclase"/>
</dbReference>
<reference evidence="2" key="1">
    <citation type="journal article" date="2021" name="PeerJ">
        <title>Extensive microbial diversity within the chicken gut microbiome revealed by metagenomics and culture.</title>
        <authorList>
            <person name="Gilroy R."/>
            <person name="Ravi A."/>
            <person name="Getino M."/>
            <person name="Pursley I."/>
            <person name="Horton D.L."/>
            <person name="Alikhan N.F."/>
            <person name="Baker D."/>
            <person name="Gharbi K."/>
            <person name="Hall N."/>
            <person name="Watson M."/>
            <person name="Adriaenssens E.M."/>
            <person name="Foster-Nyarko E."/>
            <person name="Jarju S."/>
            <person name="Secka A."/>
            <person name="Antonio M."/>
            <person name="Oren A."/>
            <person name="Chaudhuri R.R."/>
            <person name="La Ragione R."/>
            <person name="Hildebrand F."/>
            <person name="Pallen M.J."/>
        </authorList>
    </citation>
    <scope>NUCLEOTIDE SEQUENCE</scope>
    <source>
        <strain evidence="2">CHK171-7178</strain>
    </source>
</reference>
<organism evidence="2 3">
    <name type="scientific">Sporosarcina psychrophila</name>
    <name type="common">Bacillus psychrophilus</name>
    <dbReference type="NCBI Taxonomy" id="1476"/>
    <lineage>
        <taxon>Bacteria</taxon>
        <taxon>Bacillati</taxon>
        <taxon>Bacillota</taxon>
        <taxon>Bacilli</taxon>
        <taxon>Bacillales</taxon>
        <taxon>Caryophanaceae</taxon>
        <taxon>Sporosarcina</taxon>
    </lineage>
</organism>
<dbReference type="InterPro" id="IPR052163">
    <property type="entry name" value="DGC-Regulatory_Protein"/>
</dbReference>
<dbReference type="InterPro" id="IPR043128">
    <property type="entry name" value="Rev_trsase/Diguanyl_cyclase"/>
</dbReference>
<dbReference type="EMBL" id="DYWT01000253">
    <property type="protein sequence ID" value="HJF33313.1"/>
    <property type="molecule type" value="Genomic_DNA"/>
</dbReference>
<protein>
    <submittedName>
        <fullName evidence="2">GGDEF domain-containing protein</fullName>
    </submittedName>
</protein>
<dbReference type="AlphaFoldDB" id="A0A921KEK8"/>
<dbReference type="NCBIfam" id="TIGR00229">
    <property type="entry name" value="sensory_box"/>
    <property type="match status" value="1"/>
</dbReference>
<dbReference type="NCBIfam" id="TIGR00254">
    <property type="entry name" value="GGDEF"/>
    <property type="match status" value="1"/>
</dbReference>
<name>A0A921KEK8_SPOPS</name>
<dbReference type="Proteomes" id="UP000698173">
    <property type="component" value="Unassembled WGS sequence"/>
</dbReference>
<dbReference type="CDD" id="cd01949">
    <property type="entry name" value="GGDEF"/>
    <property type="match status" value="1"/>
</dbReference>
<feature type="domain" description="GGDEF" evidence="1">
    <location>
        <begin position="176"/>
        <end position="306"/>
    </location>
</feature>
<dbReference type="Pfam" id="PF00990">
    <property type="entry name" value="GGDEF"/>
    <property type="match status" value="1"/>
</dbReference>
<dbReference type="InterPro" id="IPR035965">
    <property type="entry name" value="PAS-like_dom_sf"/>
</dbReference>
<dbReference type="SUPFAM" id="SSF55073">
    <property type="entry name" value="Nucleotide cyclase"/>
    <property type="match status" value="1"/>
</dbReference>
<dbReference type="Pfam" id="PF13426">
    <property type="entry name" value="PAS_9"/>
    <property type="match status" value="1"/>
</dbReference>
<dbReference type="SUPFAM" id="SSF55785">
    <property type="entry name" value="PYP-like sensor domain (PAS domain)"/>
    <property type="match status" value="1"/>
</dbReference>
<dbReference type="SMART" id="SM00267">
    <property type="entry name" value="GGDEF"/>
    <property type="match status" value="1"/>
</dbReference>
<dbReference type="Gene3D" id="3.30.450.20">
    <property type="entry name" value="PAS domain"/>
    <property type="match status" value="1"/>
</dbReference>
<dbReference type="InterPro" id="IPR000160">
    <property type="entry name" value="GGDEF_dom"/>
</dbReference>
<dbReference type="Gene3D" id="3.30.70.270">
    <property type="match status" value="1"/>
</dbReference>
<dbReference type="InterPro" id="IPR000014">
    <property type="entry name" value="PAS"/>
</dbReference>